<name>A0ABR1LS34_9PEZI</name>
<feature type="compositionally biased region" description="Basic residues" evidence="2">
    <location>
        <begin position="377"/>
        <end position="400"/>
    </location>
</feature>
<keyword evidence="1" id="KW-0175">Coiled coil</keyword>
<feature type="region of interest" description="Disordered" evidence="2">
    <location>
        <begin position="16"/>
        <end position="140"/>
    </location>
</feature>
<keyword evidence="4" id="KW-1185">Reference proteome</keyword>
<feature type="coiled-coil region" evidence="1">
    <location>
        <begin position="173"/>
        <end position="200"/>
    </location>
</feature>
<feature type="compositionally biased region" description="Basic and acidic residues" evidence="2">
    <location>
        <begin position="35"/>
        <end position="44"/>
    </location>
</feature>
<feature type="compositionally biased region" description="Low complexity" evidence="2">
    <location>
        <begin position="129"/>
        <end position="140"/>
    </location>
</feature>
<reference evidence="3 4" key="1">
    <citation type="submission" date="2024-04" db="EMBL/GenBank/DDBJ databases">
        <title>Phyllosticta paracitricarpa is synonymous to the EU quarantine fungus P. citricarpa based on phylogenomic analyses.</title>
        <authorList>
            <consortium name="Lawrence Berkeley National Laboratory"/>
            <person name="Van Ingen-Buijs V.A."/>
            <person name="Van Westerhoven A.C."/>
            <person name="Haridas S."/>
            <person name="Skiadas P."/>
            <person name="Martin F."/>
            <person name="Groenewald J.Z."/>
            <person name="Crous P.W."/>
            <person name="Seidl M.F."/>
        </authorList>
    </citation>
    <scope>NUCLEOTIDE SEQUENCE [LARGE SCALE GENOMIC DNA]</scope>
    <source>
        <strain evidence="3 4">CBS 122670</strain>
    </source>
</reference>
<protein>
    <submittedName>
        <fullName evidence="3">Uncharacterized protein</fullName>
    </submittedName>
</protein>
<gene>
    <name evidence="3" type="ORF">IWX46DRAFT_238140</name>
</gene>
<evidence type="ECO:0000313" key="3">
    <source>
        <dbReference type="EMBL" id="KAK7537989.1"/>
    </source>
</evidence>
<evidence type="ECO:0000256" key="2">
    <source>
        <dbReference type="SAM" id="MobiDB-lite"/>
    </source>
</evidence>
<organism evidence="3 4">
    <name type="scientific">Phyllosticta citricarpa</name>
    <dbReference type="NCBI Taxonomy" id="55181"/>
    <lineage>
        <taxon>Eukaryota</taxon>
        <taxon>Fungi</taxon>
        <taxon>Dikarya</taxon>
        <taxon>Ascomycota</taxon>
        <taxon>Pezizomycotina</taxon>
        <taxon>Dothideomycetes</taxon>
        <taxon>Dothideomycetes incertae sedis</taxon>
        <taxon>Botryosphaeriales</taxon>
        <taxon>Phyllostictaceae</taxon>
        <taxon>Phyllosticta</taxon>
    </lineage>
</organism>
<feature type="region of interest" description="Disordered" evidence="2">
    <location>
        <begin position="351"/>
        <end position="400"/>
    </location>
</feature>
<evidence type="ECO:0000313" key="4">
    <source>
        <dbReference type="Proteomes" id="UP001365128"/>
    </source>
</evidence>
<feature type="compositionally biased region" description="Polar residues" evidence="2">
    <location>
        <begin position="46"/>
        <end position="55"/>
    </location>
</feature>
<feature type="compositionally biased region" description="Polar residues" evidence="2">
    <location>
        <begin position="110"/>
        <end position="119"/>
    </location>
</feature>
<accession>A0ABR1LS34</accession>
<evidence type="ECO:0000256" key="1">
    <source>
        <dbReference type="SAM" id="Coils"/>
    </source>
</evidence>
<dbReference type="EMBL" id="JBBPDW010000031">
    <property type="protein sequence ID" value="KAK7537989.1"/>
    <property type="molecule type" value="Genomic_DNA"/>
</dbReference>
<dbReference type="Proteomes" id="UP001365128">
    <property type="component" value="Unassembled WGS sequence"/>
</dbReference>
<comment type="caution">
    <text evidence="3">The sequence shown here is derived from an EMBL/GenBank/DDBJ whole genome shotgun (WGS) entry which is preliminary data.</text>
</comment>
<sequence>MLRRYIPRALAAPSRTFSASTVLSRRARPLAAAGARKEEKDGKESAATTNNTIAKPQQEDNSDAEETILTAEELYRPQKESEERDALTLEDLSKILEKVKEREERDSPSAARSRSNNPGEPNLLDPTDPLGLKGAKPGPGLFTNNMDPIFEFYEQDADDETGATRRPVTRERMAADRRKMEELEEKVKRLEGSLKEARNDDPMLRISETLKAVARDEKLTGPIELLGDADPDDVNAAMDELHIPMPPAVDALIERSHEDAAILTTAITAARSLQHLNNILRHAYLATDEKQRPTIRAVLWKAYKAAKLHVPDFLPAIPPPAWDMLFYSQAVQWNSRREMCMAELLADMRSLGMSGPPTPPPDGKPLPNFEDGEVKRGGRWKMHGRGGTKTKTKKKRKTKG</sequence>
<feature type="compositionally biased region" description="Basic and acidic residues" evidence="2">
    <location>
        <begin position="73"/>
        <end position="107"/>
    </location>
</feature>
<proteinExistence type="predicted"/>